<evidence type="ECO:0000256" key="1">
    <source>
        <dbReference type="ARBA" id="ARBA00006479"/>
    </source>
</evidence>
<keyword evidence="2" id="KW-0808">Transferase</keyword>
<dbReference type="Pfam" id="PF00480">
    <property type="entry name" value="ROK"/>
    <property type="match status" value="1"/>
</dbReference>
<evidence type="ECO:0000313" key="2">
    <source>
        <dbReference type="EMBL" id="MBB6481662.1"/>
    </source>
</evidence>
<comment type="similarity">
    <text evidence="1">Belongs to the ROK (NagC/XylR) family.</text>
</comment>
<keyword evidence="3" id="KW-1185">Reference proteome</keyword>
<dbReference type="PANTHER" id="PTHR18964:SF149">
    <property type="entry name" value="BIFUNCTIONAL UDP-N-ACETYLGLUCOSAMINE 2-EPIMERASE_N-ACETYLMANNOSAMINE KINASE"/>
    <property type="match status" value="1"/>
</dbReference>
<proteinExistence type="inferred from homology"/>
<organism evidence="2 3">
    <name type="scientific">Spirochaeta isovalerica</name>
    <dbReference type="NCBI Taxonomy" id="150"/>
    <lineage>
        <taxon>Bacteria</taxon>
        <taxon>Pseudomonadati</taxon>
        <taxon>Spirochaetota</taxon>
        <taxon>Spirochaetia</taxon>
        <taxon>Spirochaetales</taxon>
        <taxon>Spirochaetaceae</taxon>
        <taxon>Spirochaeta</taxon>
    </lineage>
</organism>
<dbReference type="Pfam" id="PF13412">
    <property type="entry name" value="HTH_24"/>
    <property type="match status" value="1"/>
</dbReference>
<dbReference type="InterPro" id="IPR043129">
    <property type="entry name" value="ATPase_NBD"/>
</dbReference>
<dbReference type="PANTHER" id="PTHR18964">
    <property type="entry name" value="ROK (REPRESSOR, ORF, KINASE) FAMILY"/>
    <property type="match status" value="1"/>
</dbReference>
<name>A0A841RH79_9SPIO</name>
<sequence length="372" mass="41723">MAVKITKIINTSNVLKTIWSNQGISRIDIAKKLKLDKSTVTVIVNNLIEKNYVMEIEEGEAGPKGGRKPVKLKINKLFGSVAGIEMHPNFYQAVLIDLEGDVITSVYRKVSINQDNFLKHYFDIIEDLCNSEKENPPLLGTGIGTTGIVDSDTGTILQSIPLNVENFPVQKEIQVNSETPITVENDANACCWGEMVFHRGRSLKNFLFVLVEFHGNDSMNEDTTHGISVGIGFVFNGKLHYGQNHSAGEFRSIEGSDNKLSQFSIADEDSFLVEEKEEVFDRFALELSKHLAFLVNTLNLNHIFLGGDIEKHKNRFTPVLKDCIQQNWAYKDVDKCDIHYSSFGKSAVAYGAAGMMLNRLFANRELIHNLYK</sequence>
<comment type="caution">
    <text evidence="2">The sequence shown here is derived from an EMBL/GenBank/DDBJ whole genome shotgun (WGS) entry which is preliminary data.</text>
</comment>
<dbReference type="InterPro" id="IPR036390">
    <property type="entry name" value="WH_DNA-bd_sf"/>
</dbReference>
<dbReference type="InterPro" id="IPR036388">
    <property type="entry name" value="WH-like_DNA-bd_sf"/>
</dbReference>
<dbReference type="InterPro" id="IPR000600">
    <property type="entry name" value="ROK"/>
</dbReference>
<dbReference type="Gene3D" id="1.10.10.10">
    <property type="entry name" value="Winged helix-like DNA-binding domain superfamily/Winged helix DNA-binding domain"/>
    <property type="match status" value="1"/>
</dbReference>
<keyword evidence="2" id="KW-0418">Kinase</keyword>
<dbReference type="SUPFAM" id="SSF46785">
    <property type="entry name" value="Winged helix' DNA-binding domain"/>
    <property type="match status" value="1"/>
</dbReference>
<accession>A0A841RH79</accession>
<dbReference type="AlphaFoldDB" id="A0A841RH79"/>
<dbReference type="SUPFAM" id="SSF53067">
    <property type="entry name" value="Actin-like ATPase domain"/>
    <property type="match status" value="1"/>
</dbReference>
<dbReference type="RefSeq" id="WP_184747899.1">
    <property type="nucleotide sequence ID" value="NZ_JACHGJ010000007.1"/>
</dbReference>
<evidence type="ECO:0000313" key="3">
    <source>
        <dbReference type="Proteomes" id="UP000587760"/>
    </source>
</evidence>
<dbReference type="Proteomes" id="UP000587760">
    <property type="component" value="Unassembled WGS sequence"/>
</dbReference>
<dbReference type="CDD" id="cd23763">
    <property type="entry name" value="ASKHA_ATPase_ROK"/>
    <property type="match status" value="1"/>
</dbReference>
<reference evidence="2 3" key="1">
    <citation type="submission" date="2020-08" db="EMBL/GenBank/DDBJ databases">
        <title>Genomic Encyclopedia of Type Strains, Phase IV (KMG-IV): sequencing the most valuable type-strain genomes for metagenomic binning, comparative biology and taxonomic classification.</title>
        <authorList>
            <person name="Goeker M."/>
        </authorList>
    </citation>
    <scope>NUCLEOTIDE SEQUENCE [LARGE SCALE GENOMIC DNA]</scope>
    <source>
        <strain evidence="2 3">DSM 2461</strain>
    </source>
</reference>
<gene>
    <name evidence="2" type="ORF">HNR50_003342</name>
</gene>
<protein>
    <submittedName>
        <fullName evidence="2">Putative NBD/HSP70 family sugar kinase</fullName>
    </submittedName>
</protein>
<dbReference type="Gene3D" id="3.30.420.40">
    <property type="match status" value="3"/>
</dbReference>
<dbReference type="EMBL" id="JACHGJ010000007">
    <property type="protein sequence ID" value="MBB6481662.1"/>
    <property type="molecule type" value="Genomic_DNA"/>
</dbReference>
<dbReference type="GO" id="GO:0016301">
    <property type="term" value="F:kinase activity"/>
    <property type="evidence" value="ECO:0007669"/>
    <property type="project" value="UniProtKB-KW"/>
</dbReference>